<dbReference type="GO" id="GO:0005886">
    <property type="term" value="C:plasma membrane"/>
    <property type="evidence" value="ECO:0007669"/>
    <property type="project" value="TreeGrafter"/>
</dbReference>
<dbReference type="InterPro" id="IPR009051">
    <property type="entry name" value="Helical_ferredxn"/>
</dbReference>
<sequence>MTTATYKNSFLKEVEANVEDGHMVKMCMQCGVCAGSCPLGPHWQHSPQKLFMMIRAGKREEVLTSDSMWMCTSCYNCIVRCPRKLPITHIMHGLAHYAHRLNLAPAKQPTRAIAKLFWDNLVKTGRVNELKFSLAMYFKDGFGQGVKNSMAMQGVGLGLVKAGRLSPMEILGGHKCQDQNGIQKIVAKAREIEDKRRGLA</sequence>
<dbReference type="InterPro" id="IPR017896">
    <property type="entry name" value="4Fe4S_Fe-S-bd"/>
</dbReference>
<accession>A0AA49IWG7</accession>
<dbReference type="InterPro" id="IPR051460">
    <property type="entry name" value="HdrC_iron-sulfur_subunit"/>
</dbReference>
<dbReference type="InterPro" id="IPR017900">
    <property type="entry name" value="4Fe4S_Fe_S_CS"/>
</dbReference>
<evidence type="ECO:0000259" key="4">
    <source>
        <dbReference type="Pfam" id="PF13183"/>
    </source>
</evidence>
<dbReference type="Proteomes" id="UP001234916">
    <property type="component" value="Chromosome"/>
</dbReference>
<proteinExistence type="predicted"/>
<dbReference type="PANTHER" id="PTHR43255:SF2">
    <property type="entry name" value="HETERODISULFIDE REDUCTASE RELATED PROTEIN"/>
    <property type="match status" value="1"/>
</dbReference>
<dbReference type="GO" id="GO:0046872">
    <property type="term" value="F:metal ion binding"/>
    <property type="evidence" value="ECO:0007669"/>
    <property type="project" value="UniProtKB-KW"/>
</dbReference>
<dbReference type="KEGG" id="npv:OHM77_12520"/>
<dbReference type="PANTHER" id="PTHR43255">
    <property type="entry name" value="IRON-SULFUR-BINDING OXIDOREDUCTASE FADF-RELATED-RELATED"/>
    <property type="match status" value="1"/>
</dbReference>
<dbReference type="GO" id="GO:0051536">
    <property type="term" value="F:iron-sulfur cluster binding"/>
    <property type="evidence" value="ECO:0007669"/>
    <property type="project" value="UniProtKB-KW"/>
</dbReference>
<dbReference type="Pfam" id="PF13183">
    <property type="entry name" value="Fer4_8"/>
    <property type="match status" value="1"/>
</dbReference>
<evidence type="ECO:0000256" key="3">
    <source>
        <dbReference type="ARBA" id="ARBA00023014"/>
    </source>
</evidence>
<feature type="domain" description="4Fe-4S ferredoxin-type" evidence="4">
    <location>
        <begin position="24"/>
        <end position="84"/>
    </location>
</feature>
<name>A0AA49IWG7_9PROT</name>
<protein>
    <submittedName>
        <fullName evidence="5">4Fe-4S dicluster domain-containing protein</fullName>
    </submittedName>
</protein>
<dbReference type="PROSITE" id="PS00198">
    <property type="entry name" value="4FE4S_FER_1"/>
    <property type="match status" value="1"/>
</dbReference>
<keyword evidence="3" id="KW-0411">Iron-sulfur</keyword>
<dbReference type="AlphaFoldDB" id="A0AA49IWG7"/>
<keyword evidence="2" id="KW-0408">Iron</keyword>
<evidence type="ECO:0000256" key="1">
    <source>
        <dbReference type="ARBA" id="ARBA00022723"/>
    </source>
</evidence>
<evidence type="ECO:0000256" key="2">
    <source>
        <dbReference type="ARBA" id="ARBA00023004"/>
    </source>
</evidence>
<dbReference type="SUPFAM" id="SSF46548">
    <property type="entry name" value="alpha-helical ferredoxin"/>
    <property type="match status" value="1"/>
</dbReference>
<evidence type="ECO:0000313" key="5">
    <source>
        <dbReference type="EMBL" id="WIM05490.1"/>
    </source>
</evidence>
<reference evidence="5" key="1">
    <citation type="journal article" date="2023" name="Nat. Microbiol.">
        <title>Enrichment and characterization of a nitric oxide-reducing microbial community in a continuous bioreactor.</title>
        <authorList>
            <person name="Garrido-Amador P."/>
            <person name="Stortenbeker N."/>
            <person name="Wessels H.J.C.T."/>
            <person name="Speth D.R."/>
            <person name="Garcia-Heredia I."/>
            <person name="Kartal B."/>
        </authorList>
    </citation>
    <scope>NUCLEOTIDE SEQUENCE</scope>
    <source>
        <strain evidence="5">MAG1</strain>
    </source>
</reference>
<gene>
    <name evidence="5" type="ORF">OHM77_12520</name>
</gene>
<organism evidence="5">
    <name type="scientific">Candidatus Nitricoxidivorans perseverans</name>
    <dbReference type="NCBI Taxonomy" id="2975601"/>
    <lineage>
        <taxon>Bacteria</taxon>
        <taxon>Pseudomonadati</taxon>
        <taxon>Pseudomonadota</taxon>
        <taxon>Betaproteobacteria</taxon>
        <taxon>Nitrosomonadales</taxon>
        <taxon>Sterolibacteriaceae</taxon>
        <taxon>Candidatus Nitricoxidivorans</taxon>
    </lineage>
</organism>
<keyword evidence="1" id="KW-0479">Metal-binding</keyword>
<dbReference type="EMBL" id="CP107246">
    <property type="protein sequence ID" value="WIM05490.1"/>
    <property type="molecule type" value="Genomic_DNA"/>
</dbReference>
<dbReference type="Gene3D" id="1.10.1060.10">
    <property type="entry name" value="Alpha-helical ferredoxin"/>
    <property type="match status" value="1"/>
</dbReference>